<protein>
    <submittedName>
        <fullName evidence="9">Enoyl-CoA hydratase</fullName>
    </submittedName>
</protein>
<dbReference type="CDD" id="cd06558">
    <property type="entry name" value="crotonase-like"/>
    <property type="match status" value="1"/>
</dbReference>
<sequence>MSDAIPTLETLRLSLADKVATVTLNRPDKANAMNWQMWQDIRSAMQWADRTPGVRAVVLQGEGKHFTSGIDLTMMMGLQGQIQDDCDGRMREKLRALILELQDTLTSLERCRKPVLAAIHSGCVGGGVDLVSCADMRYCSADAYFTIKEIDIGMVADVGTLQRLPKIIGSQGLVRELAYTGRKVDAEEALRIGLVNRVFESRDDLHAGVREIALQIAAKSPLSIRGTKEVLNHTRDHSVADGLQHIASWNAAMLMSKDLTTAMMASMAKQTPEFKD</sequence>
<evidence type="ECO:0000313" key="10">
    <source>
        <dbReference type="Proteomes" id="UP000294593"/>
    </source>
</evidence>
<dbReference type="RefSeq" id="WP_243738461.1">
    <property type="nucleotide sequence ID" value="NZ_SNXW01000001.1"/>
</dbReference>
<dbReference type="EMBL" id="SNXW01000001">
    <property type="protein sequence ID" value="TDP88209.1"/>
    <property type="molecule type" value="Genomic_DNA"/>
</dbReference>
<evidence type="ECO:0000256" key="5">
    <source>
        <dbReference type="ARBA" id="ARBA00022990"/>
    </source>
</evidence>
<dbReference type="GO" id="GO:0016853">
    <property type="term" value="F:isomerase activity"/>
    <property type="evidence" value="ECO:0007669"/>
    <property type="project" value="UniProtKB-KW"/>
</dbReference>
<keyword evidence="6" id="KW-0443">Lipid metabolism</keyword>
<keyword evidence="5" id="KW-0007">Acetylation</keyword>
<dbReference type="PANTHER" id="PTHR43149:SF1">
    <property type="entry name" value="DELTA(3,5)-DELTA(2,4)-DIENOYL-COA ISOMERASE, MITOCHONDRIAL"/>
    <property type="match status" value="1"/>
</dbReference>
<gene>
    <name evidence="9" type="ORF">EV672_101354</name>
</gene>
<comment type="subcellular location">
    <subcellularLocation>
        <location evidence="1">Peroxisome</location>
    </subcellularLocation>
</comment>
<keyword evidence="7" id="KW-0576">Peroxisome</keyword>
<evidence type="ECO:0000313" key="9">
    <source>
        <dbReference type="EMBL" id="TDP88209.1"/>
    </source>
</evidence>
<proteinExistence type="inferred from homology"/>
<dbReference type="InterPro" id="IPR014748">
    <property type="entry name" value="Enoyl-CoA_hydra_C"/>
</dbReference>
<dbReference type="Gene3D" id="3.90.226.10">
    <property type="entry name" value="2-enoyl-CoA Hydratase, Chain A, domain 1"/>
    <property type="match status" value="1"/>
</dbReference>
<name>A0A4R6RNB7_9BURK</name>
<organism evidence="9 10">
    <name type="scientific">Aquabacterium commune</name>
    <dbReference type="NCBI Taxonomy" id="70586"/>
    <lineage>
        <taxon>Bacteria</taxon>
        <taxon>Pseudomonadati</taxon>
        <taxon>Pseudomonadota</taxon>
        <taxon>Betaproteobacteria</taxon>
        <taxon>Burkholderiales</taxon>
        <taxon>Aquabacterium</taxon>
    </lineage>
</organism>
<keyword evidence="8" id="KW-0413">Isomerase</keyword>
<dbReference type="InterPro" id="IPR029045">
    <property type="entry name" value="ClpP/crotonase-like_dom_sf"/>
</dbReference>
<evidence type="ECO:0000256" key="8">
    <source>
        <dbReference type="ARBA" id="ARBA00023235"/>
    </source>
</evidence>
<dbReference type="GO" id="GO:0005737">
    <property type="term" value="C:cytoplasm"/>
    <property type="evidence" value="ECO:0007669"/>
    <property type="project" value="UniProtKB-ARBA"/>
</dbReference>
<keyword evidence="10" id="KW-1185">Reference proteome</keyword>
<dbReference type="Proteomes" id="UP000294593">
    <property type="component" value="Unassembled WGS sequence"/>
</dbReference>
<evidence type="ECO:0000256" key="7">
    <source>
        <dbReference type="ARBA" id="ARBA00023140"/>
    </source>
</evidence>
<evidence type="ECO:0000256" key="2">
    <source>
        <dbReference type="ARBA" id="ARBA00005005"/>
    </source>
</evidence>
<reference evidence="9 10" key="1">
    <citation type="submission" date="2019-03" db="EMBL/GenBank/DDBJ databases">
        <title>Genomic Encyclopedia of Type Strains, Phase IV (KMG-IV): sequencing the most valuable type-strain genomes for metagenomic binning, comparative biology and taxonomic classification.</title>
        <authorList>
            <person name="Goeker M."/>
        </authorList>
    </citation>
    <scope>NUCLEOTIDE SEQUENCE [LARGE SCALE GENOMIC DNA]</scope>
    <source>
        <strain evidence="9 10">DSM 11901</strain>
    </source>
</reference>
<dbReference type="SUPFAM" id="SSF52096">
    <property type="entry name" value="ClpP/crotonase"/>
    <property type="match status" value="1"/>
</dbReference>
<accession>A0A4R6RNB7</accession>
<dbReference type="AlphaFoldDB" id="A0A4R6RNB7"/>
<dbReference type="Pfam" id="PF00378">
    <property type="entry name" value="ECH_1"/>
    <property type="match status" value="1"/>
</dbReference>
<dbReference type="InterPro" id="IPR045002">
    <property type="entry name" value="Ech1-like"/>
</dbReference>
<keyword evidence="4" id="KW-0276">Fatty acid metabolism</keyword>
<dbReference type="UniPathway" id="UPA00659"/>
<comment type="similarity">
    <text evidence="3">Belongs to the enoyl-CoA hydratase/isomerase family.</text>
</comment>
<dbReference type="FunFam" id="1.10.12.10:FF:000004">
    <property type="entry name" value="Delta3,5-delta2,4-dienoyl-CoA isomerase"/>
    <property type="match status" value="1"/>
</dbReference>
<dbReference type="FunFam" id="3.90.226.10:FF:000024">
    <property type="entry name" value="Delta3,5-delta2,4-dienoyl-CoA isomerase"/>
    <property type="match status" value="1"/>
</dbReference>
<evidence type="ECO:0000256" key="4">
    <source>
        <dbReference type="ARBA" id="ARBA00022832"/>
    </source>
</evidence>
<dbReference type="Gene3D" id="1.10.12.10">
    <property type="entry name" value="Lyase 2-enoyl-coa Hydratase, Chain A, domain 2"/>
    <property type="match status" value="1"/>
</dbReference>
<dbReference type="InterPro" id="IPR001753">
    <property type="entry name" value="Enoyl-CoA_hydra/iso"/>
</dbReference>
<evidence type="ECO:0000256" key="6">
    <source>
        <dbReference type="ARBA" id="ARBA00023098"/>
    </source>
</evidence>
<evidence type="ECO:0000256" key="3">
    <source>
        <dbReference type="ARBA" id="ARBA00005254"/>
    </source>
</evidence>
<comment type="pathway">
    <text evidence="2">Lipid metabolism; fatty acid beta-oxidation.</text>
</comment>
<dbReference type="GO" id="GO:0006635">
    <property type="term" value="P:fatty acid beta-oxidation"/>
    <property type="evidence" value="ECO:0007669"/>
    <property type="project" value="UniProtKB-UniPathway"/>
</dbReference>
<comment type="caution">
    <text evidence="9">The sequence shown here is derived from an EMBL/GenBank/DDBJ whole genome shotgun (WGS) entry which is preliminary data.</text>
</comment>
<dbReference type="PANTHER" id="PTHR43149">
    <property type="entry name" value="ENOYL-COA HYDRATASE"/>
    <property type="match status" value="1"/>
</dbReference>
<evidence type="ECO:0000256" key="1">
    <source>
        <dbReference type="ARBA" id="ARBA00004275"/>
    </source>
</evidence>
<dbReference type="NCBIfam" id="NF004794">
    <property type="entry name" value="PRK06142.1"/>
    <property type="match status" value="1"/>
</dbReference>